<name>A0A7R8ZFJ1_9CRUS</name>
<organism evidence="2">
    <name type="scientific">Cyprideis torosa</name>
    <dbReference type="NCBI Taxonomy" id="163714"/>
    <lineage>
        <taxon>Eukaryota</taxon>
        <taxon>Metazoa</taxon>
        <taxon>Ecdysozoa</taxon>
        <taxon>Arthropoda</taxon>
        <taxon>Crustacea</taxon>
        <taxon>Oligostraca</taxon>
        <taxon>Ostracoda</taxon>
        <taxon>Podocopa</taxon>
        <taxon>Podocopida</taxon>
        <taxon>Cytherocopina</taxon>
        <taxon>Cytheroidea</taxon>
        <taxon>Cytherideidae</taxon>
        <taxon>Cyprideis</taxon>
    </lineage>
</organism>
<proteinExistence type="predicted"/>
<protein>
    <submittedName>
        <fullName evidence="2">Uncharacterized protein</fullName>
    </submittedName>
</protein>
<dbReference type="EMBL" id="OB660039">
    <property type="protein sequence ID" value="CAD7222229.1"/>
    <property type="molecule type" value="Genomic_DNA"/>
</dbReference>
<dbReference type="OrthoDB" id="8300484at2759"/>
<feature type="region of interest" description="Disordered" evidence="1">
    <location>
        <begin position="22"/>
        <end position="41"/>
    </location>
</feature>
<gene>
    <name evidence="2" type="ORF">CTOB1V02_LOCUS243</name>
</gene>
<sequence length="71" mass="7849">MPPVVLAMAKVAKDPYLDNSLDSGVDGLRDSPNNSTDDIPSYIIDPTTRTTYLKGKFLGKAYSEHQAAWKY</sequence>
<reference evidence="2" key="1">
    <citation type="submission" date="2020-11" db="EMBL/GenBank/DDBJ databases">
        <authorList>
            <person name="Tran Van P."/>
        </authorList>
    </citation>
    <scope>NUCLEOTIDE SEQUENCE</scope>
</reference>
<accession>A0A7R8ZFJ1</accession>
<dbReference type="AlphaFoldDB" id="A0A7R8ZFJ1"/>
<evidence type="ECO:0000256" key="1">
    <source>
        <dbReference type="SAM" id="MobiDB-lite"/>
    </source>
</evidence>
<evidence type="ECO:0000313" key="2">
    <source>
        <dbReference type="EMBL" id="CAD7222229.1"/>
    </source>
</evidence>